<evidence type="ECO:0000313" key="2">
    <source>
        <dbReference type="EMBL" id="KAK8871176.1"/>
    </source>
</evidence>
<evidence type="ECO:0000256" key="1">
    <source>
        <dbReference type="SAM" id="MobiDB-lite"/>
    </source>
</evidence>
<keyword evidence="3" id="KW-1185">Reference proteome</keyword>
<dbReference type="InterPro" id="IPR029147">
    <property type="entry name" value="CFAP77"/>
</dbReference>
<feature type="compositionally biased region" description="Low complexity" evidence="1">
    <location>
        <begin position="62"/>
        <end position="71"/>
    </location>
</feature>
<name>A0ABR2J079_9EUKA</name>
<dbReference type="EMBL" id="JAPFFF010000014">
    <property type="protein sequence ID" value="KAK8871176.1"/>
    <property type="molecule type" value="Genomic_DNA"/>
</dbReference>
<protein>
    <submittedName>
        <fullName evidence="2">Uncharacterized protein</fullName>
    </submittedName>
</protein>
<proteinExistence type="predicted"/>
<feature type="region of interest" description="Disordered" evidence="1">
    <location>
        <begin position="338"/>
        <end position="377"/>
    </location>
</feature>
<dbReference type="PANTHER" id="PTHR28617:SF1">
    <property type="entry name" value="CILIA- AND FLAGELLA-ASSOCIATED PROTEIN 77"/>
    <property type="match status" value="1"/>
</dbReference>
<evidence type="ECO:0000313" key="3">
    <source>
        <dbReference type="Proteomes" id="UP001470230"/>
    </source>
</evidence>
<dbReference type="Proteomes" id="UP001470230">
    <property type="component" value="Unassembled WGS sequence"/>
</dbReference>
<dbReference type="Pfam" id="PF14825">
    <property type="entry name" value="CFAP77"/>
    <property type="match status" value="2"/>
</dbReference>
<feature type="compositionally biased region" description="Basic residues" evidence="1">
    <location>
        <begin position="355"/>
        <end position="367"/>
    </location>
</feature>
<accession>A0ABR2J079</accession>
<gene>
    <name evidence="2" type="ORF">M9Y10_009089</name>
</gene>
<organism evidence="2 3">
    <name type="scientific">Tritrichomonas musculus</name>
    <dbReference type="NCBI Taxonomy" id="1915356"/>
    <lineage>
        <taxon>Eukaryota</taxon>
        <taxon>Metamonada</taxon>
        <taxon>Parabasalia</taxon>
        <taxon>Tritrichomonadida</taxon>
        <taxon>Tritrichomonadidae</taxon>
        <taxon>Tritrichomonas</taxon>
    </lineage>
</organism>
<sequence length="398" mass="45549">MKQRPFCDQRPSMKTNKLLVRAKVGKVVDTTYDLPPKEYRYGYQAHDDHGVAECLKWPNSFTTSTSKQRSQSSRREKRTLQDEYDDGTGSVTSRNIRRHYDGYDPRNPERFGFEEELCTHKVDPLVLYGPSVAITPEAKKAAIGNISPLGTVIPHPTTSLDSTSTTSFSSIYSSRKDKQNNYGTDFGSDTEYGSTYSQLKTSRKNKFNNSTTRGLNSSFDGTSTTSYKPDVNAISSPTRIKQPTGMKKIRKNQNRDYIETNKQALRAGCCTAREFDEFKQTHEINVKPEENFKTQEDEYLRTVHKQMVHGIPTPPLTGVKDCLNWAGYKEAKQKALERRERQKERKARNAALKPKGIHYTRAARGHSHKPDPPPSYADTFKMKRFTNIDHYAIKDYWD</sequence>
<dbReference type="PANTHER" id="PTHR28617">
    <property type="entry name" value="CILIA- AND FLAGELLA-ASSOCIATED PROTEIN 77"/>
    <property type="match status" value="1"/>
</dbReference>
<comment type="caution">
    <text evidence="2">The sequence shown here is derived from an EMBL/GenBank/DDBJ whole genome shotgun (WGS) entry which is preliminary data.</text>
</comment>
<reference evidence="2 3" key="1">
    <citation type="submission" date="2024-04" db="EMBL/GenBank/DDBJ databases">
        <title>Tritrichomonas musculus Genome.</title>
        <authorList>
            <person name="Alves-Ferreira E."/>
            <person name="Grigg M."/>
            <person name="Lorenzi H."/>
            <person name="Galac M."/>
        </authorList>
    </citation>
    <scope>NUCLEOTIDE SEQUENCE [LARGE SCALE GENOMIC DNA]</scope>
    <source>
        <strain evidence="2 3">EAF2021</strain>
    </source>
</reference>
<feature type="region of interest" description="Disordered" evidence="1">
    <location>
        <begin position="62"/>
        <end position="103"/>
    </location>
</feature>